<organism evidence="1 2">
    <name type="scientific">Paramuricea clavata</name>
    <name type="common">Red gorgonian</name>
    <name type="synonym">Violescent sea-whip</name>
    <dbReference type="NCBI Taxonomy" id="317549"/>
    <lineage>
        <taxon>Eukaryota</taxon>
        <taxon>Metazoa</taxon>
        <taxon>Cnidaria</taxon>
        <taxon>Anthozoa</taxon>
        <taxon>Octocorallia</taxon>
        <taxon>Malacalcyonacea</taxon>
        <taxon>Plexauridae</taxon>
        <taxon>Paramuricea</taxon>
    </lineage>
</organism>
<reference evidence="1" key="1">
    <citation type="submission" date="2020-04" db="EMBL/GenBank/DDBJ databases">
        <authorList>
            <person name="Alioto T."/>
            <person name="Alioto T."/>
            <person name="Gomez Garrido J."/>
        </authorList>
    </citation>
    <scope>NUCLEOTIDE SEQUENCE</scope>
    <source>
        <strain evidence="1">A484AB</strain>
    </source>
</reference>
<gene>
    <name evidence="1" type="ORF">PACLA_8A015492</name>
</gene>
<keyword evidence="2" id="KW-1185">Reference proteome</keyword>
<feature type="non-terminal residue" evidence="1">
    <location>
        <position position="1"/>
    </location>
</feature>
<dbReference type="AlphaFoldDB" id="A0A7D9L6B4"/>
<dbReference type="EMBL" id="CACRXK020014409">
    <property type="protein sequence ID" value="CAB4026789.1"/>
    <property type="molecule type" value="Genomic_DNA"/>
</dbReference>
<accession>A0A7D9L6B4</accession>
<sequence>MNPGTLALLCAAILVSATAAFIDNRFEDPAADIALLREQMASLRNDLEEESKKMNTRVGALTRQMMLQQLFVEERLRSEGQSGVKQTRNGVGGTKSYHLNSHLSGQRIVAIHDHSNNIRTVGMGEFIGVLNGVEFRTRHNDYRLYMPSSNTSEYHKTEEIPFPDVPPEVASKGSLDEQVEEMIEWFKAWKNENHTLRDYRKYFKPVLCYLEGTWTKSTQKIDEPFDSDRHFVDASSWFDLQEKIRFTSYTGRKDNSENFAYLPTTIMEGNEKTVVFAQWNYRILCHPLKDYLPVNRLRVVDDLASRLARKRTVEKHEQTRAARFQVNPKNTDKWRDAMEKSGSLSLLDKLMSEIPGKDNYPANITDGVLGQEAYSLDPEQVGQKLNAGYYHRRYKVLEKGAMGIQTRHRGFSDPNLFVAMTTQENIAGMKLNVCKGFGTRKTCTQYEQNVSYAIPLEIIYLTPLNNWNPHNLIYKGDARFDPDGKTVTADGRNGGKTKTTAYDGINSKIYYITPNTFFMGNETNVDAADTTKDSVGVLDPTGEVRQVRASGIRIFLPDIPGVGILRQRYPIMPIHVEGSTAWKEIQAVGDLLMESKKHANLFRDPLSGKDGGPTPTPEVNTDTGLRTRDSTVEPSVVARHRHQITLTEDEVSTIKSGGNVTVATSENNGHQHMITIKWHKKSGFYIA</sequence>
<comment type="caution">
    <text evidence="1">The sequence shown here is derived from an EMBL/GenBank/DDBJ whole genome shotgun (WGS) entry which is preliminary data.</text>
</comment>
<evidence type="ECO:0000313" key="2">
    <source>
        <dbReference type="Proteomes" id="UP001152795"/>
    </source>
</evidence>
<protein>
    <submittedName>
        <fullName evidence="1">Uncharacterized protein</fullName>
    </submittedName>
</protein>
<proteinExistence type="predicted"/>
<name>A0A7D9L6B4_PARCT</name>
<dbReference type="Proteomes" id="UP001152795">
    <property type="component" value="Unassembled WGS sequence"/>
</dbReference>
<dbReference type="OrthoDB" id="6059742at2759"/>
<evidence type="ECO:0000313" key="1">
    <source>
        <dbReference type="EMBL" id="CAB4026789.1"/>
    </source>
</evidence>